<dbReference type="EMBL" id="GBRH01188852">
    <property type="protein sequence ID" value="JAE09044.1"/>
    <property type="molecule type" value="Transcribed_RNA"/>
</dbReference>
<reference evidence="2" key="1">
    <citation type="submission" date="2014-09" db="EMBL/GenBank/DDBJ databases">
        <authorList>
            <person name="Magalhaes I.L.F."/>
            <person name="Oliveira U."/>
            <person name="Santos F.R."/>
            <person name="Vidigal T.H.D.A."/>
            <person name="Brescovit A.D."/>
            <person name="Santos A.J."/>
        </authorList>
    </citation>
    <scope>NUCLEOTIDE SEQUENCE</scope>
    <source>
        <tissue evidence="2">Shoot tissue taken approximately 20 cm above the soil surface</tissue>
    </source>
</reference>
<reference evidence="2" key="2">
    <citation type="journal article" date="2015" name="Data Brief">
        <title>Shoot transcriptome of the giant reed, Arundo donax.</title>
        <authorList>
            <person name="Barrero R.A."/>
            <person name="Guerrero F.D."/>
            <person name="Moolhuijzen P."/>
            <person name="Goolsby J.A."/>
            <person name="Tidwell J."/>
            <person name="Bellgard S.E."/>
            <person name="Bellgard M.I."/>
        </authorList>
    </citation>
    <scope>NUCLEOTIDE SEQUENCE</scope>
    <source>
        <tissue evidence="2">Shoot tissue taken approximately 20 cm above the soil surface</tissue>
    </source>
</reference>
<evidence type="ECO:0000256" key="1">
    <source>
        <dbReference type="SAM" id="SignalP"/>
    </source>
</evidence>
<accession>A0A0A9FCV1</accession>
<dbReference type="AlphaFoldDB" id="A0A0A9FCV1"/>
<feature type="signal peptide" evidence="1">
    <location>
        <begin position="1"/>
        <end position="18"/>
    </location>
</feature>
<name>A0A0A9FCV1_ARUDO</name>
<keyword evidence="1" id="KW-0732">Signal</keyword>
<evidence type="ECO:0008006" key="3">
    <source>
        <dbReference type="Google" id="ProtNLM"/>
    </source>
</evidence>
<organism evidence="2">
    <name type="scientific">Arundo donax</name>
    <name type="common">Giant reed</name>
    <name type="synonym">Donax arundinaceus</name>
    <dbReference type="NCBI Taxonomy" id="35708"/>
    <lineage>
        <taxon>Eukaryota</taxon>
        <taxon>Viridiplantae</taxon>
        <taxon>Streptophyta</taxon>
        <taxon>Embryophyta</taxon>
        <taxon>Tracheophyta</taxon>
        <taxon>Spermatophyta</taxon>
        <taxon>Magnoliopsida</taxon>
        <taxon>Liliopsida</taxon>
        <taxon>Poales</taxon>
        <taxon>Poaceae</taxon>
        <taxon>PACMAD clade</taxon>
        <taxon>Arundinoideae</taxon>
        <taxon>Arundineae</taxon>
        <taxon>Arundo</taxon>
    </lineage>
</organism>
<evidence type="ECO:0000313" key="2">
    <source>
        <dbReference type="EMBL" id="JAE09044.1"/>
    </source>
</evidence>
<sequence length="91" mass="10551">MLACLYFLILGSRLMVHSVFNGRNETLAWTCDQFLRSSKCVSSCAEINVVFAQIICLYLTFYHVNLAFLSMSFYSLLPLFWAHFPLTFDHI</sequence>
<proteinExistence type="predicted"/>
<protein>
    <recommendedName>
        <fullName evidence="3">Secreted protein</fullName>
    </recommendedName>
</protein>
<feature type="chain" id="PRO_5002062135" description="Secreted protein" evidence="1">
    <location>
        <begin position="19"/>
        <end position="91"/>
    </location>
</feature>